<dbReference type="InterPro" id="IPR013324">
    <property type="entry name" value="RNA_pol_sigma_r3/r4-like"/>
</dbReference>
<feature type="domain" description="RNA polymerase sigma factor 70 region 4 type 2" evidence="8">
    <location>
        <begin position="111"/>
        <end position="163"/>
    </location>
</feature>
<keyword evidence="5 6" id="KW-0804">Transcription</keyword>
<dbReference type="Proteomes" id="UP000318017">
    <property type="component" value="Chromosome"/>
</dbReference>
<dbReference type="GO" id="GO:0016987">
    <property type="term" value="F:sigma factor activity"/>
    <property type="evidence" value="ECO:0007669"/>
    <property type="project" value="UniProtKB-KW"/>
</dbReference>
<dbReference type="InterPro" id="IPR000838">
    <property type="entry name" value="RNA_pol_sigma70_ECF_CS"/>
</dbReference>
<dbReference type="SUPFAM" id="SSF88946">
    <property type="entry name" value="Sigma2 domain of RNA polymerase sigma factors"/>
    <property type="match status" value="1"/>
</dbReference>
<keyword evidence="3 6" id="KW-0731">Sigma factor</keyword>
<evidence type="ECO:0000256" key="3">
    <source>
        <dbReference type="ARBA" id="ARBA00023082"/>
    </source>
</evidence>
<protein>
    <recommendedName>
        <fullName evidence="6">RNA polymerase sigma factor</fullName>
    </recommendedName>
</protein>
<dbReference type="KEGG" id="ahel:Q31a_23830"/>
<dbReference type="PANTHER" id="PTHR43133:SF51">
    <property type="entry name" value="RNA POLYMERASE SIGMA FACTOR"/>
    <property type="match status" value="1"/>
</dbReference>
<dbReference type="InterPro" id="IPR036388">
    <property type="entry name" value="WH-like_DNA-bd_sf"/>
</dbReference>
<dbReference type="Pfam" id="PF04542">
    <property type="entry name" value="Sigma70_r2"/>
    <property type="match status" value="1"/>
</dbReference>
<comment type="similarity">
    <text evidence="1 6">Belongs to the sigma-70 factor family. ECF subfamily.</text>
</comment>
<dbReference type="CDD" id="cd06171">
    <property type="entry name" value="Sigma70_r4"/>
    <property type="match status" value="1"/>
</dbReference>
<dbReference type="Gene3D" id="1.10.1740.10">
    <property type="match status" value="1"/>
</dbReference>
<evidence type="ECO:0000256" key="4">
    <source>
        <dbReference type="ARBA" id="ARBA00023125"/>
    </source>
</evidence>
<name>A0A518G654_9BACT</name>
<dbReference type="InterPro" id="IPR007627">
    <property type="entry name" value="RNA_pol_sigma70_r2"/>
</dbReference>
<evidence type="ECO:0000259" key="7">
    <source>
        <dbReference type="Pfam" id="PF04542"/>
    </source>
</evidence>
<organism evidence="9 10">
    <name type="scientific">Aureliella helgolandensis</name>
    <dbReference type="NCBI Taxonomy" id="2527968"/>
    <lineage>
        <taxon>Bacteria</taxon>
        <taxon>Pseudomonadati</taxon>
        <taxon>Planctomycetota</taxon>
        <taxon>Planctomycetia</taxon>
        <taxon>Pirellulales</taxon>
        <taxon>Pirellulaceae</taxon>
        <taxon>Aureliella</taxon>
    </lineage>
</organism>
<reference evidence="9 10" key="1">
    <citation type="submission" date="2019-02" db="EMBL/GenBank/DDBJ databases">
        <title>Deep-cultivation of Planctomycetes and their phenomic and genomic characterization uncovers novel biology.</title>
        <authorList>
            <person name="Wiegand S."/>
            <person name="Jogler M."/>
            <person name="Boedeker C."/>
            <person name="Pinto D."/>
            <person name="Vollmers J."/>
            <person name="Rivas-Marin E."/>
            <person name="Kohn T."/>
            <person name="Peeters S.H."/>
            <person name="Heuer A."/>
            <person name="Rast P."/>
            <person name="Oberbeckmann S."/>
            <person name="Bunk B."/>
            <person name="Jeske O."/>
            <person name="Meyerdierks A."/>
            <person name="Storesund J.E."/>
            <person name="Kallscheuer N."/>
            <person name="Luecker S."/>
            <person name="Lage O.M."/>
            <person name="Pohl T."/>
            <person name="Merkel B.J."/>
            <person name="Hornburger P."/>
            <person name="Mueller R.-W."/>
            <person name="Bruemmer F."/>
            <person name="Labrenz M."/>
            <person name="Spormann A.M."/>
            <person name="Op den Camp H."/>
            <person name="Overmann J."/>
            <person name="Amann R."/>
            <person name="Jetten M.S.M."/>
            <person name="Mascher T."/>
            <person name="Medema M.H."/>
            <person name="Devos D.P."/>
            <person name="Kaster A.-K."/>
            <person name="Ovreas L."/>
            <person name="Rohde M."/>
            <person name="Galperin M.Y."/>
            <person name="Jogler C."/>
        </authorList>
    </citation>
    <scope>NUCLEOTIDE SEQUENCE [LARGE SCALE GENOMIC DNA]</scope>
    <source>
        <strain evidence="9 10">Q31a</strain>
    </source>
</reference>
<keyword evidence="4 6" id="KW-0238">DNA-binding</keyword>
<evidence type="ECO:0000259" key="8">
    <source>
        <dbReference type="Pfam" id="PF08281"/>
    </source>
</evidence>
<evidence type="ECO:0000256" key="6">
    <source>
        <dbReference type="RuleBase" id="RU000716"/>
    </source>
</evidence>
<evidence type="ECO:0000256" key="5">
    <source>
        <dbReference type="ARBA" id="ARBA00023163"/>
    </source>
</evidence>
<dbReference type="GO" id="GO:0003677">
    <property type="term" value="F:DNA binding"/>
    <property type="evidence" value="ECO:0007669"/>
    <property type="project" value="UniProtKB-KW"/>
</dbReference>
<evidence type="ECO:0000256" key="1">
    <source>
        <dbReference type="ARBA" id="ARBA00010641"/>
    </source>
</evidence>
<dbReference type="InterPro" id="IPR014284">
    <property type="entry name" value="RNA_pol_sigma-70_dom"/>
</dbReference>
<feature type="domain" description="RNA polymerase sigma-70 region 2" evidence="7">
    <location>
        <begin position="22"/>
        <end position="87"/>
    </location>
</feature>
<dbReference type="PROSITE" id="PS01063">
    <property type="entry name" value="SIGMA70_ECF"/>
    <property type="match status" value="1"/>
</dbReference>
<evidence type="ECO:0000313" key="10">
    <source>
        <dbReference type="Proteomes" id="UP000318017"/>
    </source>
</evidence>
<dbReference type="InterPro" id="IPR013249">
    <property type="entry name" value="RNA_pol_sigma70_r4_t2"/>
</dbReference>
<dbReference type="PANTHER" id="PTHR43133">
    <property type="entry name" value="RNA POLYMERASE ECF-TYPE SIGMA FACTO"/>
    <property type="match status" value="1"/>
</dbReference>
<accession>A0A518G654</accession>
<gene>
    <name evidence="9" type="primary">rpoE_4</name>
    <name evidence="9" type="ORF">Q31a_23830</name>
</gene>
<dbReference type="RefSeq" id="WP_145077470.1">
    <property type="nucleotide sequence ID" value="NZ_CP036298.1"/>
</dbReference>
<dbReference type="OrthoDB" id="2046835at2"/>
<dbReference type="NCBIfam" id="TIGR02937">
    <property type="entry name" value="sigma70-ECF"/>
    <property type="match status" value="1"/>
</dbReference>
<dbReference type="Pfam" id="PF08281">
    <property type="entry name" value="Sigma70_r4_2"/>
    <property type="match status" value="1"/>
</dbReference>
<keyword evidence="2 6" id="KW-0805">Transcription regulation</keyword>
<evidence type="ECO:0000313" key="9">
    <source>
        <dbReference type="EMBL" id="QDV24070.1"/>
    </source>
</evidence>
<dbReference type="EMBL" id="CP036298">
    <property type="protein sequence ID" value="QDV24070.1"/>
    <property type="molecule type" value="Genomic_DNA"/>
</dbReference>
<sequence length="179" mass="20183">MTSDREIIQKVLAGQINAYAELISRYQRLARGTAKRIMPDDHLVDDITQESFIAAYKGLSRLRDHGSFASWLIGIVRRRASSAAMKQIRTTPATLDPDTAVDVNGWTSSSMELLELIDRLPEQERIAIGLKHFEGHTAQEIADILGCPVGTITKQLFRARQRLQAWLTHEECTKHESTK</sequence>
<dbReference type="AlphaFoldDB" id="A0A518G654"/>
<evidence type="ECO:0000256" key="2">
    <source>
        <dbReference type="ARBA" id="ARBA00023015"/>
    </source>
</evidence>
<dbReference type="InterPro" id="IPR039425">
    <property type="entry name" value="RNA_pol_sigma-70-like"/>
</dbReference>
<dbReference type="SUPFAM" id="SSF88659">
    <property type="entry name" value="Sigma3 and sigma4 domains of RNA polymerase sigma factors"/>
    <property type="match status" value="1"/>
</dbReference>
<dbReference type="GO" id="GO:0006352">
    <property type="term" value="P:DNA-templated transcription initiation"/>
    <property type="evidence" value="ECO:0007669"/>
    <property type="project" value="InterPro"/>
</dbReference>
<dbReference type="InterPro" id="IPR013325">
    <property type="entry name" value="RNA_pol_sigma_r2"/>
</dbReference>
<dbReference type="Gene3D" id="1.10.10.10">
    <property type="entry name" value="Winged helix-like DNA-binding domain superfamily/Winged helix DNA-binding domain"/>
    <property type="match status" value="1"/>
</dbReference>
<keyword evidence="10" id="KW-1185">Reference proteome</keyword>
<proteinExistence type="inferred from homology"/>